<dbReference type="EC" id="2.1.1.297" evidence="5"/>
<dbReference type="Gene3D" id="3.40.50.150">
    <property type="entry name" value="Vaccinia Virus protein VP39"/>
    <property type="match status" value="1"/>
</dbReference>
<evidence type="ECO:0000256" key="5">
    <source>
        <dbReference type="HAMAP-Rule" id="MF_02126"/>
    </source>
</evidence>
<reference evidence="8 9" key="1">
    <citation type="journal article" date="2021" name="ISME Commun">
        <title>Automated analysis of genomic sequences facilitates high-throughput and comprehensive description of bacteria.</title>
        <authorList>
            <person name="Hitch T.C.A."/>
        </authorList>
    </citation>
    <scope>NUCLEOTIDE SEQUENCE [LARGE SCALE GENOMIC DNA]</scope>
    <source>
        <strain evidence="8 9">Sanger_18</strain>
    </source>
</reference>
<gene>
    <name evidence="5 8" type="primary">prmC</name>
    <name evidence="8" type="ORF">OCV77_08545</name>
</gene>
<dbReference type="InterPro" id="IPR002052">
    <property type="entry name" value="DNA_methylase_N6_adenine_CS"/>
</dbReference>
<keyword evidence="2 5" id="KW-0808">Transferase</keyword>
<evidence type="ECO:0000259" key="6">
    <source>
        <dbReference type="Pfam" id="PF05175"/>
    </source>
</evidence>
<dbReference type="GO" id="GO:0102559">
    <property type="term" value="F:peptide chain release factor N(5)-glutamine methyltransferase activity"/>
    <property type="evidence" value="ECO:0007669"/>
    <property type="project" value="UniProtKB-EC"/>
</dbReference>
<dbReference type="CDD" id="cd02440">
    <property type="entry name" value="AdoMet_MTases"/>
    <property type="match status" value="1"/>
</dbReference>
<feature type="binding site" evidence="5">
    <location>
        <position position="141"/>
    </location>
    <ligand>
        <name>S-adenosyl-L-methionine</name>
        <dbReference type="ChEBI" id="CHEBI:59789"/>
    </ligand>
</feature>
<feature type="domain" description="Methyltransferase small" evidence="6">
    <location>
        <begin position="98"/>
        <end position="187"/>
    </location>
</feature>
<dbReference type="InterPro" id="IPR050320">
    <property type="entry name" value="N5-glutamine_MTase"/>
</dbReference>
<evidence type="ECO:0000313" key="8">
    <source>
        <dbReference type="EMBL" id="MCU6744543.1"/>
    </source>
</evidence>
<evidence type="ECO:0000256" key="3">
    <source>
        <dbReference type="ARBA" id="ARBA00022691"/>
    </source>
</evidence>
<feature type="binding site" evidence="5">
    <location>
        <begin position="182"/>
        <end position="185"/>
    </location>
    <ligand>
        <name>substrate</name>
    </ligand>
</feature>
<dbReference type="EMBL" id="JAOQKJ010000006">
    <property type="protein sequence ID" value="MCU6744543.1"/>
    <property type="molecule type" value="Genomic_DNA"/>
</dbReference>
<dbReference type="NCBIfam" id="TIGR00536">
    <property type="entry name" value="hemK_fam"/>
    <property type="match status" value="1"/>
</dbReference>
<comment type="similarity">
    <text evidence="5">Belongs to the protein N5-glutamine methyltransferase family. PrmC subfamily.</text>
</comment>
<protein>
    <recommendedName>
        <fullName evidence="5">Release factor glutamine methyltransferase</fullName>
        <shortName evidence="5">RF MTase</shortName>
        <ecNumber evidence="5">2.1.1.297</ecNumber>
    </recommendedName>
    <alternativeName>
        <fullName evidence="5">N5-glutamine methyltransferase PrmC</fullName>
    </alternativeName>
    <alternativeName>
        <fullName evidence="5">Protein-(glutamine-N5) MTase PrmC</fullName>
    </alternativeName>
    <alternativeName>
        <fullName evidence="5">Protein-glutamine N-methyltransferase PrmC</fullName>
    </alternativeName>
</protein>
<evidence type="ECO:0000259" key="7">
    <source>
        <dbReference type="Pfam" id="PF17827"/>
    </source>
</evidence>
<accession>A0ABT2T2Q1</accession>
<feature type="binding site" evidence="5">
    <location>
        <position position="182"/>
    </location>
    <ligand>
        <name>S-adenosyl-L-methionine</name>
        <dbReference type="ChEBI" id="CHEBI:59789"/>
    </ligand>
</feature>
<keyword evidence="1 5" id="KW-0489">Methyltransferase</keyword>
<dbReference type="InterPro" id="IPR007848">
    <property type="entry name" value="Small_mtfrase_dom"/>
</dbReference>
<dbReference type="PROSITE" id="PS00092">
    <property type="entry name" value="N6_MTASE"/>
    <property type="match status" value="1"/>
</dbReference>
<dbReference type="Proteomes" id="UP001652432">
    <property type="component" value="Unassembled WGS sequence"/>
</dbReference>
<dbReference type="Gene3D" id="1.10.8.10">
    <property type="entry name" value="DNA helicase RuvA subunit, C-terminal domain"/>
    <property type="match status" value="1"/>
</dbReference>
<dbReference type="HAMAP" id="MF_02126">
    <property type="entry name" value="RF_methyltr_PrmC"/>
    <property type="match status" value="1"/>
</dbReference>
<name>A0ABT2T2Q1_9FIRM</name>
<organism evidence="8 9">
    <name type="scientific">Suilimivivens aceti</name>
    <dbReference type="NCBI Taxonomy" id="2981774"/>
    <lineage>
        <taxon>Bacteria</taxon>
        <taxon>Bacillati</taxon>
        <taxon>Bacillota</taxon>
        <taxon>Clostridia</taxon>
        <taxon>Lachnospirales</taxon>
        <taxon>Lachnospiraceae</taxon>
        <taxon>Suilimivivens</taxon>
    </lineage>
</organism>
<evidence type="ECO:0000256" key="1">
    <source>
        <dbReference type="ARBA" id="ARBA00022603"/>
    </source>
</evidence>
<dbReference type="Pfam" id="PF05175">
    <property type="entry name" value="MTS"/>
    <property type="match status" value="1"/>
</dbReference>
<comment type="catalytic activity">
    <reaction evidence="4 5">
        <text>L-glutaminyl-[peptide chain release factor] + S-adenosyl-L-methionine = N(5)-methyl-L-glutaminyl-[peptide chain release factor] + S-adenosyl-L-homocysteine + H(+)</text>
        <dbReference type="Rhea" id="RHEA:42896"/>
        <dbReference type="Rhea" id="RHEA-COMP:10271"/>
        <dbReference type="Rhea" id="RHEA-COMP:10272"/>
        <dbReference type="ChEBI" id="CHEBI:15378"/>
        <dbReference type="ChEBI" id="CHEBI:30011"/>
        <dbReference type="ChEBI" id="CHEBI:57856"/>
        <dbReference type="ChEBI" id="CHEBI:59789"/>
        <dbReference type="ChEBI" id="CHEBI:61891"/>
        <dbReference type="EC" id="2.1.1.297"/>
    </reaction>
</comment>
<keyword evidence="9" id="KW-1185">Reference proteome</keyword>
<evidence type="ECO:0000256" key="2">
    <source>
        <dbReference type="ARBA" id="ARBA00022679"/>
    </source>
</evidence>
<feature type="domain" description="Release factor glutamine methyltransferase N-terminal" evidence="7">
    <location>
        <begin position="7"/>
        <end position="75"/>
    </location>
</feature>
<sequence length="279" mass="31776">MNYRKLYETGKDRLEKAGIQEAALDARLLLEEVCRTDRNTLLVHGDRAVTEEEETQFRIFIERRSTHEPLQQITGWQEFMGLRFSVTEDVLVPRQDTETLVEEVMRYLRDGMEILDVCTGSGCILLSLLRYSNGCRGVGCDISEKALAVAGQNAKELGISAQFIQSDLFESIEGRFEYIVSNPPYIRKDMIPTLMEEVRDHEPLIALDGGEDGLDFYRKITREATEHLYSGGMLFFEIGYDQGEAVKLLMEEEGYEEVTVSQDLAGLDRVVYGTFNGRK</sequence>
<dbReference type="SUPFAM" id="SSF53335">
    <property type="entry name" value="S-adenosyl-L-methionine-dependent methyltransferases"/>
    <property type="match status" value="1"/>
</dbReference>
<dbReference type="InterPro" id="IPR040758">
    <property type="entry name" value="PrmC_N"/>
</dbReference>
<dbReference type="NCBIfam" id="TIGR03534">
    <property type="entry name" value="RF_mod_PrmC"/>
    <property type="match status" value="1"/>
</dbReference>
<comment type="caution">
    <text evidence="5">Lacks conserved residue(s) required for the propagation of feature annotation.</text>
</comment>
<dbReference type="Pfam" id="PF17827">
    <property type="entry name" value="PrmC_N"/>
    <property type="match status" value="1"/>
</dbReference>
<dbReference type="PANTHER" id="PTHR18895">
    <property type="entry name" value="HEMK METHYLTRANSFERASE"/>
    <property type="match status" value="1"/>
</dbReference>
<comment type="function">
    <text evidence="5">Methylates the class 1 translation termination release factors RF1/PrfA and RF2/PrfB on the glutamine residue of the universally conserved GGQ motif.</text>
</comment>
<dbReference type="RefSeq" id="WP_118798153.1">
    <property type="nucleotide sequence ID" value="NZ_JAOQKJ010000006.1"/>
</dbReference>
<keyword evidence="3 5" id="KW-0949">S-adenosyl-L-methionine</keyword>
<evidence type="ECO:0000256" key="4">
    <source>
        <dbReference type="ARBA" id="ARBA00048391"/>
    </source>
</evidence>
<comment type="caution">
    <text evidence="8">The sequence shown here is derived from an EMBL/GenBank/DDBJ whole genome shotgun (WGS) entry which is preliminary data.</text>
</comment>
<dbReference type="InterPro" id="IPR019874">
    <property type="entry name" value="RF_methyltr_PrmC"/>
</dbReference>
<dbReference type="InterPro" id="IPR004556">
    <property type="entry name" value="HemK-like"/>
</dbReference>
<proteinExistence type="inferred from homology"/>
<dbReference type="InterPro" id="IPR029063">
    <property type="entry name" value="SAM-dependent_MTases_sf"/>
</dbReference>
<dbReference type="PANTHER" id="PTHR18895:SF74">
    <property type="entry name" value="MTRF1L RELEASE FACTOR GLUTAMINE METHYLTRANSFERASE"/>
    <property type="match status" value="1"/>
</dbReference>
<evidence type="ECO:0000313" key="9">
    <source>
        <dbReference type="Proteomes" id="UP001652432"/>
    </source>
</evidence>
<dbReference type="GO" id="GO:0032259">
    <property type="term" value="P:methylation"/>
    <property type="evidence" value="ECO:0007669"/>
    <property type="project" value="UniProtKB-KW"/>
</dbReference>